<accession>J7RHN2</accession>
<feature type="region of interest" description="Disordered" evidence="1">
    <location>
        <begin position="81"/>
        <end position="118"/>
    </location>
</feature>
<dbReference type="Proteomes" id="UP000006310">
    <property type="component" value="Chromosome 2"/>
</dbReference>
<reference evidence="4" key="2">
    <citation type="submission" date="2012-08" db="EMBL/GenBank/DDBJ databases">
        <title>Genome sequence of Kazachstania naganishii.</title>
        <authorList>
            <person name="Gordon J.L."/>
            <person name="Armisen D."/>
            <person name="Proux-Wera E."/>
            <person name="OhEigeartaigh S.S."/>
            <person name="Byrne K.P."/>
            <person name="Wolfe K.H."/>
        </authorList>
    </citation>
    <scope>NUCLEOTIDE SEQUENCE [LARGE SCALE GENOMIC DNA]</scope>
    <source>
        <strain evidence="4">ATCC MYA-139 / BCRC 22969 / CBS 8797 / CCRC 22969 / KCTC 17520 / NBRC 10181 / NCYC 3082</strain>
    </source>
</reference>
<feature type="compositionally biased region" description="Low complexity" evidence="1">
    <location>
        <begin position="99"/>
        <end position="109"/>
    </location>
</feature>
<dbReference type="HOGENOM" id="CLU_092540_0_0_1"/>
<dbReference type="STRING" id="1071383.J7RHN2"/>
<sequence length="224" mass="25267">MVDDKKIDDMFDSEVTPTLTGSPPSKLKKLDYRKKSSTALSKFAKRTELNLVATATTRDSVTTLSGSTPSAAHEIKLTDEVTQDDELHTVPNTRDSRDGSSSGGVHSSVPTSESSMAPVSFDNYDAVMECQRLREKVGEPFCSADQIWAERRDLWTKKTIAQVDESNREMFNKIPEQYYHRIYQKLIMDDRPLKDPLNLEDIMKVINSGWKETKTWDNAARGKG</sequence>
<dbReference type="EMBL" id="HE978315">
    <property type="protein sequence ID" value="CCK69053.1"/>
    <property type="molecule type" value="Genomic_DNA"/>
</dbReference>
<proteinExistence type="predicted"/>
<dbReference type="GeneID" id="34524703"/>
<name>J7RHN2_HUIN7</name>
<organism evidence="3 4">
    <name type="scientific">Huiozyma naganishii (strain ATCC MYA-139 / BCRC 22969 / CBS 8797 / KCTC 17520 / NBRC 10181 / NCYC 3082 / Yp74L-3)</name>
    <name type="common">Yeast</name>
    <name type="synonym">Kazachstania naganishii</name>
    <dbReference type="NCBI Taxonomy" id="1071383"/>
    <lineage>
        <taxon>Eukaryota</taxon>
        <taxon>Fungi</taxon>
        <taxon>Dikarya</taxon>
        <taxon>Ascomycota</taxon>
        <taxon>Saccharomycotina</taxon>
        <taxon>Saccharomycetes</taxon>
        <taxon>Saccharomycetales</taxon>
        <taxon>Saccharomycetaceae</taxon>
        <taxon>Huiozyma</taxon>
    </lineage>
</organism>
<dbReference type="RefSeq" id="XP_022463299.1">
    <property type="nucleotide sequence ID" value="XM_022606622.1"/>
</dbReference>
<protein>
    <recommendedName>
        <fullName evidence="2">Gag1-like clamp domain-containing protein</fullName>
    </recommendedName>
</protein>
<feature type="domain" description="Gag1-like clamp" evidence="2">
    <location>
        <begin position="145"/>
        <end position="217"/>
    </location>
</feature>
<evidence type="ECO:0000313" key="3">
    <source>
        <dbReference type="EMBL" id="CCK69053.1"/>
    </source>
</evidence>
<dbReference type="InterPro" id="IPR025124">
    <property type="entry name" value="Gag1-like_clamp"/>
</dbReference>
<dbReference type="Pfam" id="PF13259">
    <property type="entry name" value="clamp_Gag1-like"/>
    <property type="match status" value="1"/>
</dbReference>
<keyword evidence="4" id="KW-1185">Reference proteome</keyword>
<gene>
    <name evidence="3" type="primary">KNAG0B06230</name>
    <name evidence="3" type="ordered locus">KNAG_0B06230</name>
</gene>
<dbReference type="KEGG" id="kng:KNAG_0B06230"/>
<evidence type="ECO:0000259" key="2">
    <source>
        <dbReference type="Pfam" id="PF13259"/>
    </source>
</evidence>
<dbReference type="OrthoDB" id="5576875at2759"/>
<evidence type="ECO:0000256" key="1">
    <source>
        <dbReference type="SAM" id="MobiDB-lite"/>
    </source>
</evidence>
<reference evidence="3 4" key="1">
    <citation type="journal article" date="2011" name="Proc. Natl. Acad. Sci. U.S.A.">
        <title>Evolutionary erosion of yeast sex chromosomes by mating-type switching accidents.</title>
        <authorList>
            <person name="Gordon J.L."/>
            <person name="Armisen D."/>
            <person name="Proux-Wera E."/>
            <person name="Oheigeartaigh S.S."/>
            <person name="Byrne K.P."/>
            <person name="Wolfe K.H."/>
        </authorList>
    </citation>
    <scope>NUCLEOTIDE SEQUENCE [LARGE SCALE GENOMIC DNA]</scope>
    <source>
        <strain evidence="4">ATCC MYA-139 / BCRC 22969 / CBS 8797 / CCRC 22969 / KCTC 17520 / NBRC 10181 / NCYC 3082</strain>
    </source>
</reference>
<dbReference type="AlphaFoldDB" id="J7RHN2"/>
<dbReference type="PANTHER" id="PTHR28065:SF1">
    <property type="entry name" value="DUF4050 DOMAIN-CONTAINING PROTEIN"/>
    <property type="match status" value="1"/>
</dbReference>
<dbReference type="PANTHER" id="PTHR28065">
    <property type="entry name" value="FREQUENIN"/>
    <property type="match status" value="1"/>
</dbReference>
<dbReference type="eggNOG" id="ENOG502S6I5">
    <property type="taxonomic scope" value="Eukaryota"/>
</dbReference>
<dbReference type="InterPro" id="IPR053274">
    <property type="entry name" value="Fluconazole_resistance"/>
</dbReference>
<feature type="region of interest" description="Disordered" evidence="1">
    <location>
        <begin position="1"/>
        <end position="27"/>
    </location>
</feature>
<evidence type="ECO:0000313" key="4">
    <source>
        <dbReference type="Proteomes" id="UP000006310"/>
    </source>
</evidence>